<dbReference type="Proteomes" id="UP000708208">
    <property type="component" value="Unassembled WGS sequence"/>
</dbReference>
<feature type="transmembrane region" description="Helical" evidence="1">
    <location>
        <begin position="270"/>
        <end position="293"/>
    </location>
</feature>
<comment type="caution">
    <text evidence="2">The sequence shown here is derived from an EMBL/GenBank/DDBJ whole genome shotgun (WGS) entry which is preliminary data.</text>
</comment>
<feature type="transmembrane region" description="Helical" evidence="1">
    <location>
        <begin position="57"/>
        <end position="80"/>
    </location>
</feature>
<feature type="transmembrane region" description="Helical" evidence="1">
    <location>
        <begin position="206"/>
        <end position="229"/>
    </location>
</feature>
<protein>
    <submittedName>
        <fullName evidence="2">Uncharacterized protein</fullName>
    </submittedName>
</protein>
<evidence type="ECO:0000313" key="3">
    <source>
        <dbReference type="Proteomes" id="UP000708208"/>
    </source>
</evidence>
<sequence length="389" mass="45273">MIESESGPLKKFLRNKLDRYRAFASVIDSISTVRWVKFRWNWKARECEEYSTFNSCLYYGQVVNHAIFLGVSIISYAWYFLQTDRINLGAAVSEVLIIIAIIYSSCYQISTLRFAKDAENHISQQDVLNRRFASIMSIPPSEHWCTGILYYFCLMCNMSRPCFGTFMYPYFLKEESPMNLYFRLGGQQFDPMHFLYALWSSYNIQIAYMITNYYAILCLGHAYFYTFWLRSLVKTMKAKPTEDILKRAAKIFQMLRVQNITCYHAYGRMILPSVIVCASAWVTMSIVCLLRLYNQMDPLSLFIIMTAASQAVCFLSLQFYSSHRMASDSMNFIEVFGKLKCSEPYWKSVVGSWSRLGFHVGGFYIISISDLQVWAEALINQTMLCLSLF</sequence>
<feature type="transmembrane region" description="Helical" evidence="1">
    <location>
        <begin position="86"/>
        <end position="106"/>
    </location>
</feature>
<proteinExistence type="predicted"/>
<keyword evidence="1" id="KW-0812">Transmembrane</keyword>
<name>A0A8J2KHS6_9HEXA</name>
<organism evidence="2 3">
    <name type="scientific">Allacma fusca</name>
    <dbReference type="NCBI Taxonomy" id="39272"/>
    <lineage>
        <taxon>Eukaryota</taxon>
        <taxon>Metazoa</taxon>
        <taxon>Ecdysozoa</taxon>
        <taxon>Arthropoda</taxon>
        <taxon>Hexapoda</taxon>
        <taxon>Collembola</taxon>
        <taxon>Symphypleona</taxon>
        <taxon>Sminthuridae</taxon>
        <taxon>Allacma</taxon>
    </lineage>
</organism>
<feature type="transmembrane region" description="Helical" evidence="1">
    <location>
        <begin position="299"/>
        <end position="320"/>
    </location>
</feature>
<keyword evidence="1" id="KW-0472">Membrane</keyword>
<dbReference type="EMBL" id="CAJVCH010387640">
    <property type="protein sequence ID" value="CAG7817178.1"/>
    <property type="molecule type" value="Genomic_DNA"/>
</dbReference>
<evidence type="ECO:0000256" key="1">
    <source>
        <dbReference type="SAM" id="Phobius"/>
    </source>
</evidence>
<gene>
    <name evidence="2" type="ORF">AFUS01_LOCUS27758</name>
</gene>
<keyword evidence="3" id="KW-1185">Reference proteome</keyword>
<evidence type="ECO:0000313" key="2">
    <source>
        <dbReference type="EMBL" id="CAG7817178.1"/>
    </source>
</evidence>
<accession>A0A8J2KHS6</accession>
<dbReference type="AlphaFoldDB" id="A0A8J2KHS6"/>
<keyword evidence="1" id="KW-1133">Transmembrane helix</keyword>
<reference evidence="2" key="1">
    <citation type="submission" date="2021-06" db="EMBL/GenBank/DDBJ databases">
        <authorList>
            <person name="Hodson N. C."/>
            <person name="Mongue J. A."/>
            <person name="Jaron S. K."/>
        </authorList>
    </citation>
    <scope>NUCLEOTIDE SEQUENCE</scope>
</reference>